<feature type="transmembrane region" description="Helical" evidence="1">
    <location>
        <begin position="52"/>
        <end position="75"/>
    </location>
</feature>
<keyword evidence="1" id="KW-0472">Membrane</keyword>
<dbReference type="InterPro" id="IPR033879">
    <property type="entry name" value="UPP_Pase"/>
</dbReference>
<evidence type="ECO:0000256" key="1">
    <source>
        <dbReference type="SAM" id="Phobius"/>
    </source>
</evidence>
<keyword evidence="4" id="KW-1185">Reference proteome</keyword>
<feature type="domain" description="Phosphatidic acid phosphatase type 2/haloperoxidase" evidence="2">
    <location>
        <begin position="52"/>
        <end position="160"/>
    </location>
</feature>
<comment type="caution">
    <text evidence="3">The sequence shown here is derived from an EMBL/GenBank/DDBJ whole genome shotgun (WGS) entry which is preliminary data.</text>
</comment>
<dbReference type="AlphaFoldDB" id="A0A916K559"/>
<gene>
    <name evidence="3" type="primary">bcrC</name>
    <name evidence="3" type="ORF">PAESOLCIP111_03356</name>
</gene>
<dbReference type="RefSeq" id="WP_218093115.1">
    <property type="nucleotide sequence ID" value="NZ_CAJVAS010000014.1"/>
</dbReference>
<evidence type="ECO:0000259" key="2">
    <source>
        <dbReference type="SMART" id="SM00014"/>
    </source>
</evidence>
<feature type="transmembrane region" description="Helical" evidence="1">
    <location>
        <begin position="22"/>
        <end position="45"/>
    </location>
</feature>
<feature type="transmembrane region" description="Helical" evidence="1">
    <location>
        <begin position="122"/>
        <end position="139"/>
    </location>
</feature>
<name>A0A916K559_9BACL</name>
<evidence type="ECO:0000313" key="4">
    <source>
        <dbReference type="Proteomes" id="UP000693672"/>
    </source>
</evidence>
<dbReference type="EMBL" id="CAJVAS010000014">
    <property type="protein sequence ID" value="CAG7632196.1"/>
    <property type="molecule type" value="Genomic_DNA"/>
</dbReference>
<dbReference type="InterPro" id="IPR000326">
    <property type="entry name" value="PAP2/HPO"/>
</dbReference>
<dbReference type="Proteomes" id="UP000693672">
    <property type="component" value="Unassembled WGS sequence"/>
</dbReference>
<protein>
    <submittedName>
        <fullName evidence="3">Undecaprenyl-diphosphatase BcrC</fullName>
        <ecNumber evidence="3">3.6.1.27</ecNumber>
    </submittedName>
</protein>
<dbReference type="PANTHER" id="PTHR14969:SF58">
    <property type="entry name" value="UNDECAPRENYL-DIPHOSPHATASE BCRC"/>
    <property type="match status" value="1"/>
</dbReference>
<keyword evidence="1" id="KW-0812">Transmembrane</keyword>
<feature type="transmembrane region" description="Helical" evidence="1">
    <location>
        <begin position="145"/>
        <end position="163"/>
    </location>
</feature>
<reference evidence="3" key="1">
    <citation type="submission" date="2021-06" db="EMBL/GenBank/DDBJ databases">
        <authorList>
            <person name="Criscuolo A."/>
        </authorList>
    </citation>
    <scope>NUCLEOTIDE SEQUENCE</scope>
    <source>
        <strain evidence="3">CIP111600</strain>
    </source>
</reference>
<keyword evidence="1" id="KW-1133">Transmembrane helix</keyword>
<dbReference type="CDD" id="cd03385">
    <property type="entry name" value="PAP2_BcrC_like"/>
    <property type="match status" value="1"/>
</dbReference>
<dbReference type="Pfam" id="PF01569">
    <property type="entry name" value="PAP2"/>
    <property type="match status" value="1"/>
</dbReference>
<proteinExistence type="predicted"/>
<accession>A0A916K559</accession>
<keyword evidence="3" id="KW-0378">Hydrolase</keyword>
<dbReference type="GO" id="GO:0005886">
    <property type="term" value="C:plasma membrane"/>
    <property type="evidence" value="ECO:0007669"/>
    <property type="project" value="InterPro"/>
</dbReference>
<dbReference type="SMART" id="SM00014">
    <property type="entry name" value="acidPPc"/>
    <property type="match status" value="1"/>
</dbReference>
<evidence type="ECO:0000313" key="3">
    <source>
        <dbReference type="EMBL" id="CAG7632196.1"/>
    </source>
</evidence>
<organism evidence="3 4">
    <name type="scientific">Paenibacillus solanacearum</name>
    <dbReference type="NCBI Taxonomy" id="2048548"/>
    <lineage>
        <taxon>Bacteria</taxon>
        <taxon>Bacillati</taxon>
        <taxon>Bacillota</taxon>
        <taxon>Bacilli</taxon>
        <taxon>Bacillales</taxon>
        <taxon>Paenibacillaceae</taxon>
        <taxon>Paenibacillus</taxon>
    </lineage>
</organism>
<dbReference type="GO" id="GO:0050380">
    <property type="term" value="F:undecaprenyl-diphosphatase activity"/>
    <property type="evidence" value="ECO:0007669"/>
    <property type="project" value="UniProtKB-EC"/>
</dbReference>
<dbReference type="PANTHER" id="PTHR14969">
    <property type="entry name" value="SPHINGOSINE-1-PHOSPHATE PHOSPHOHYDROLASE"/>
    <property type="match status" value="1"/>
</dbReference>
<sequence length="194" mass="21479">MNYEWFQAINDLAGQSPLMDAILIFITKKALYMYALMLLLMWFLGSERSKRTVVFAAITGALGLLINFIIGQIYFEPRPFVAHTVKLLVDHAADASFPSDHTTGAFSLSLAVLLLNRRIGSVMLALAVLTGFSRIYVGNHYPFDVLGSIVVSLVVSLAVYKLSPVFEPIARLIILIYNRIPFVPKNRKGVSAGQ</sequence>
<dbReference type="EC" id="3.6.1.27" evidence="3"/>